<dbReference type="AlphaFoldDB" id="A0A645JJ50"/>
<evidence type="ECO:0000259" key="1">
    <source>
        <dbReference type="PROSITE" id="PS51272"/>
    </source>
</evidence>
<reference evidence="2" key="1">
    <citation type="submission" date="2019-08" db="EMBL/GenBank/DDBJ databases">
        <authorList>
            <person name="Kucharzyk K."/>
            <person name="Murdoch R.W."/>
            <person name="Higgins S."/>
            <person name="Loffler F."/>
        </authorList>
    </citation>
    <scope>NUCLEOTIDE SEQUENCE</scope>
</reference>
<dbReference type="Pfam" id="PF00395">
    <property type="entry name" value="SLH"/>
    <property type="match status" value="2"/>
</dbReference>
<dbReference type="GO" id="GO:0045493">
    <property type="term" value="P:xylan catabolic process"/>
    <property type="evidence" value="ECO:0007669"/>
    <property type="project" value="UniProtKB-KW"/>
</dbReference>
<comment type="caution">
    <text evidence="2">The sequence shown here is derived from an EMBL/GenBank/DDBJ whole genome shotgun (WGS) entry which is preliminary data.</text>
</comment>
<organism evidence="2">
    <name type="scientific">bioreactor metagenome</name>
    <dbReference type="NCBI Taxonomy" id="1076179"/>
    <lineage>
        <taxon>unclassified sequences</taxon>
        <taxon>metagenomes</taxon>
        <taxon>ecological metagenomes</taxon>
    </lineage>
</organism>
<keyword evidence="2" id="KW-0326">Glycosidase</keyword>
<dbReference type="EMBL" id="VSSQ01143354">
    <property type="protein sequence ID" value="MPN63641.1"/>
    <property type="molecule type" value="Genomic_DNA"/>
</dbReference>
<keyword evidence="2" id="KW-0858">Xylan degradation</keyword>
<name>A0A645JJ50_9ZZZZ</name>
<evidence type="ECO:0000313" key="2">
    <source>
        <dbReference type="EMBL" id="MPN63641.1"/>
    </source>
</evidence>
<dbReference type="GO" id="GO:0031176">
    <property type="term" value="F:endo-1,4-beta-xylanase activity"/>
    <property type="evidence" value="ECO:0007669"/>
    <property type="project" value="UniProtKB-EC"/>
</dbReference>
<feature type="domain" description="SLH" evidence="1">
    <location>
        <begin position="86"/>
        <end position="144"/>
    </location>
</feature>
<keyword evidence="2" id="KW-0624">Polysaccharide degradation</keyword>
<keyword evidence="2" id="KW-0378">Hydrolase</keyword>
<gene>
    <name evidence="2" type="primary">xynA1_18</name>
    <name evidence="2" type="ORF">SDC9_211406</name>
</gene>
<accession>A0A645JJ50</accession>
<proteinExistence type="predicted"/>
<feature type="domain" description="SLH" evidence="1">
    <location>
        <begin position="19"/>
        <end position="82"/>
    </location>
</feature>
<dbReference type="InterPro" id="IPR001119">
    <property type="entry name" value="SLH_dom"/>
</dbReference>
<dbReference type="EC" id="3.2.1.8" evidence="2"/>
<dbReference type="PROSITE" id="PS51272">
    <property type="entry name" value="SLH"/>
    <property type="match status" value="2"/>
</dbReference>
<keyword evidence="2" id="KW-0119">Carbohydrate metabolism</keyword>
<sequence>MFVTVIGRLYERSYGNITGNTVFSDVDPGAYYSGYVAWAHENGIIEGIGGDMFDPEREISHEQMAAIMFRFAKFLGKGPQGNWMINVTYPDSADISDWAMESAAYCQLTGIITGGGGGKFAPKAVATRAEVAVVIERFVNEMLK</sequence>
<protein>
    <submittedName>
        <fullName evidence="2">Endo-1,4-beta-xylanase A</fullName>
        <ecNumber evidence="2">3.2.1.8</ecNumber>
    </submittedName>
</protein>